<reference evidence="2 3" key="1">
    <citation type="submission" date="2012-05" db="EMBL/GenBank/DDBJ databases">
        <title>Finished plasmid 2 of genome of Oscillatoria sp. PCC 7112.</title>
        <authorList>
            <consortium name="US DOE Joint Genome Institute"/>
            <person name="Gugger M."/>
            <person name="Coursin T."/>
            <person name="Rippka R."/>
            <person name="Tandeau De Marsac N."/>
            <person name="Huntemann M."/>
            <person name="Wei C.-L."/>
            <person name="Han J."/>
            <person name="Detter J.C."/>
            <person name="Han C."/>
            <person name="Tapia R."/>
            <person name="Davenport K."/>
            <person name="Daligault H."/>
            <person name="Erkkila T."/>
            <person name="Gu W."/>
            <person name="Munk A.C.C."/>
            <person name="Teshima H."/>
            <person name="Xu Y."/>
            <person name="Chain P."/>
            <person name="Chen A."/>
            <person name="Krypides N."/>
            <person name="Mavromatis K."/>
            <person name="Markowitz V."/>
            <person name="Szeto E."/>
            <person name="Ivanova N."/>
            <person name="Mikhailova N."/>
            <person name="Ovchinnikova G."/>
            <person name="Pagani I."/>
            <person name="Pati A."/>
            <person name="Goodwin L."/>
            <person name="Peters L."/>
            <person name="Pitluck S."/>
            <person name="Woyke T."/>
            <person name="Kerfeld C."/>
        </authorList>
    </citation>
    <scope>NUCLEOTIDE SEQUENCE [LARGE SCALE GENOMIC DNA]</scope>
    <source>
        <strain evidence="2 3">PCC 7112</strain>
        <plasmid evidence="2 3">pOSC7112.02</plasmid>
    </source>
</reference>
<evidence type="ECO:0000313" key="2">
    <source>
        <dbReference type="EMBL" id="AFZ10684.1"/>
    </source>
</evidence>
<keyword evidence="1" id="KW-0472">Membrane</keyword>
<name>K9VSX6_9CYAN</name>
<keyword evidence="1" id="KW-0812">Transmembrane</keyword>
<geneLocation type="plasmid" evidence="2 3">
    <name>pOSC7112.02</name>
</geneLocation>
<keyword evidence="3" id="KW-1185">Reference proteome</keyword>
<accession>K9VSX6</accession>
<feature type="transmembrane region" description="Helical" evidence="1">
    <location>
        <begin position="45"/>
        <end position="64"/>
    </location>
</feature>
<evidence type="ECO:0000313" key="3">
    <source>
        <dbReference type="Proteomes" id="UP000010478"/>
    </source>
</evidence>
<protein>
    <submittedName>
        <fullName evidence="2">Uncharacterized protein</fullName>
    </submittedName>
</protein>
<dbReference type="HOGENOM" id="CLU_1729563_0_0_3"/>
<keyword evidence="1" id="KW-1133">Transmembrane helix</keyword>
<proteinExistence type="predicted"/>
<dbReference type="KEGG" id="oni:Osc7112_6550"/>
<evidence type="ECO:0000256" key="1">
    <source>
        <dbReference type="SAM" id="Phobius"/>
    </source>
</evidence>
<sequence length="151" mass="17235">MLVFKIEIDELEEEIDSYTRGHITLQGRHKTISSKISKSNKNQSMMIFISLIDLLYGICAVLSIPERKTTYDFVGVGCSFEFFIVKKDASNLILTTAKSELIDEISPGVFIEIIWQEVNTFMLNYGELLESGSVKYDLTNATKDFKKQFNL</sequence>
<dbReference type="AlphaFoldDB" id="K9VSX6"/>
<gene>
    <name evidence="2" type="ORF">Osc7112_6550</name>
</gene>
<dbReference type="RefSeq" id="WP_015179660.1">
    <property type="nucleotide sequence ID" value="NC_019730.1"/>
</dbReference>
<dbReference type="Proteomes" id="UP000010478">
    <property type="component" value="Plasmid pOSC7112.02"/>
</dbReference>
<dbReference type="EMBL" id="CP003616">
    <property type="protein sequence ID" value="AFZ10684.1"/>
    <property type="molecule type" value="Genomic_DNA"/>
</dbReference>
<organism evidence="2 3">
    <name type="scientific">Phormidium nigroviride PCC 7112</name>
    <dbReference type="NCBI Taxonomy" id="179408"/>
    <lineage>
        <taxon>Bacteria</taxon>
        <taxon>Bacillati</taxon>
        <taxon>Cyanobacteriota</taxon>
        <taxon>Cyanophyceae</taxon>
        <taxon>Oscillatoriophycideae</taxon>
        <taxon>Oscillatoriales</taxon>
        <taxon>Oscillatoriaceae</taxon>
        <taxon>Phormidium</taxon>
    </lineage>
</organism>
<keyword evidence="2" id="KW-0614">Plasmid</keyword>